<feature type="domain" description="3-hydroxyacyl-CoA dehydrogenase C-terminal" evidence="3">
    <location>
        <begin position="191"/>
        <end position="264"/>
    </location>
</feature>
<dbReference type="GO" id="GO:0070403">
    <property type="term" value="F:NAD+ binding"/>
    <property type="evidence" value="ECO:0007669"/>
    <property type="project" value="InterPro"/>
</dbReference>
<dbReference type="Pfam" id="PF00725">
    <property type="entry name" value="3HCDH"/>
    <property type="match status" value="1"/>
</dbReference>
<dbReference type="AlphaFoldDB" id="X1Z7A3"/>
<feature type="domain" description="3-hydroxyacyl-CoA dehydrogenase NAD binding" evidence="4">
    <location>
        <begin position="7"/>
        <end position="187"/>
    </location>
</feature>
<reference evidence="5" key="3">
    <citation type="submission" date="2015-06" db="UniProtKB">
        <authorList>
            <consortium name="EnsemblMetazoa"/>
        </authorList>
    </citation>
    <scope>IDENTIFICATION</scope>
</reference>
<comment type="similarity">
    <text evidence="1">Belongs to the 3-hydroxyacyl-CoA dehydrogenase family.</text>
</comment>
<dbReference type="Pfam" id="PF02737">
    <property type="entry name" value="3HCDH_N"/>
    <property type="match status" value="1"/>
</dbReference>
<dbReference type="SUPFAM" id="SSF51735">
    <property type="entry name" value="NAD(P)-binding Rossmann-fold domains"/>
    <property type="match status" value="1"/>
</dbReference>
<keyword evidence="2" id="KW-0560">Oxidoreductase</keyword>
<dbReference type="InterPro" id="IPR006176">
    <property type="entry name" value="3-OHacyl-CoA_DH_NAD-bd"/>
</dbReference>
<dbReference type="GO" id="GO:0050104">
    <property type="term" value="F:L-gulonate 3-dehydrogenase activity"/>
    <property type="evidence" value="ECO:0007669"/>
    <property type="project" value="TreeGrafter"/>
</dbReference>
<proteinExistence type="inferred from homology"/>
<evidence type="ECO:0000256" key="2">
    <source>
        <dbReference type="ARBA" id="ARBA00023002"/>
    </source>
</evidence>
<dbReference type="Gene3D" id="3.40.50.720">
    <property type="entry name" value="NAD(P)-binding Rossmann-like Domain"/>
    <property type="match status" value="1"/>
</dbReference>
<evidence type="ECO:0000313" key="6">
    <source>
        <dbReference type="Proteomes" id="UP000014760"/>
    </source>
</evidence>
<dbReference type="SUPFAM" id="SSF48179">
    <property type="entry name" value="6-phosphogluconate dehydrogenase C-terminal domain-like"/>
    <property type="match status" value="1"/>
</dbReference>
<dbReference type="FunFam" id="3.40.50.720:FF:000356">
    <property type="entry name" value="Lambda-crystallin homolog"/>
    <property type="match status" value="1"/>
</dbReference>
<dbReference type="Gene3D" id="1.10.1040.10">
    <property type="entry name" value="N-(1-d-carboxylethyl)-l-norvaline Dehydrogenase, domain 2"/>
    <property type="match status" value="1"/>
</dbReference>
<reference evidence="6" key="1">
    <citation type="submission" date="2012-12" db="EMBL/GenBank/DDBJ databases">
        <authorList>
            <person name="Hellsten U."/>
            <person name="Grimwood J."/>
            <person name="Chapman J.A."/>
            <person name="Shapiro H."/>
            <person name="Aerts A."/>
            <person name="Otillar R.P."/>
            <person name="Terry A.Y."/>
            <person name="Boore J.L."/>
            <person name="Simakov O."/>
            <person name="Marletaz F."/>
            <person name="Cho S.-J."/>
            <person name="Edsinger-Gonzales E."/>
            <person name="Havlak P."/>
            <person name="Kuo D.-H."/>
            <person name="Larsson T."/>
            <person name="Lv J."/>
            <person name="Arendt D."/>
            <person name="Savage R."/>
            <person name="Osoegawa K."/>
            <person name="de Jong P."/>
            <person name="Lindberg D.R."/>
            <person name="Seaver E.C."/>
            <person name="Weisblat D.A."/>
            <person name="Putnam N.H."/>
            <person name="Grigoriev I.V."/>
            <person name="Rokhsar D.S."/>
        </authorList>
    </citation>
    <scope>NUCLEOTIDE SEQUENCE</scope>
    <source>
        <strain evidence="6">I ESC-2004</strain>
    </source>
</reference>
<dbReference type="GO" id="GO:0006631">
    <property type="term" value="P:fatty acid metabolic process"/>
    <property type="evidence" value="ECO:0007669"/>
    <property type="project" value="InterPro"/>
</dbReference>
<dbReference type="Proteomes" id="UP000014760">
    <property type="component" value="Unassembled WGS sequence"/>
</dbReference>
<dbReference type="InterPro" id="IPR036291">
    <property type="entry name" value="NAD(P)-bd_dom_sf"/>
</dbReference>
<dbReference type="OMA" id="RDNCLTH"/>
<organism evidence="5 6">
    <name type="scientific">Capitella teleta</name>
    <name type="common">Polychaete worm</name>
    <dbReference type="NCBI Taxonomy" id="283909"/>
    <lineage>
        <taxon>Eukaryota</taxon>
        <taxon>Metazoa</taxon>
        <taxon>Spiralia</taxon>
        <taxon>Lophotrochozoa</taxon>
        <taxon>Annelida</taxon>
        <taxon>Polychaeta</taxon>
        <taxon>Sedentaria</taxon>
        <taxon>Scolecida</taxon>
        <taxon>Capitellidae</taxon>
        <taxon>Capitella</taxon>
    </lineage>
</organism>
<evidence type="ECO:0000256" key="1">
    <source>
        <dbReference type="ARBA" id="ARBA00009463"/>
    </source>
</evidence>
<dbReference type="HOGENOM" id="CLU_009834_0_0_1"/>
<dbReference type="EMBL" id="AMQN01000163">
    <property type="status" value="NOT_ANNOTATED_CDS"/>
    <property type="molecule type" value="Genomic_DNA"/>
</dbReference>
<dbReference type="InterPro" id="IPR008927">
    <property type="entry name" value="6-PGluconate_DH-like_C_sf"/>
</dbReference>
<dbReference type="InterPro" id="IPR013328">
    <property type="entry name" value="6PGD_dom2"/>
</dbReference>
<reference evidence="6" key="2">
    <citation type="journal article" date="2013" name="Nature">
        <title>Insights into bilaterian evolution from three spiralian genomes.</title>
        <authorList>
            <person name="Simakov O."/>
            <person name="Marletaz F."/>
            <person name="Cho S.J."/>
            <person name="Edsinger-Gonzales E."/>
            <person name="Havlak P."/>
            <person name="Hellsten U."/>
            <person name="Kuo D.H."/>
            <person name="Larsson T."/>
            <person name="Lv J."/>
            <person name="Arendt D."/>
            <person name="Savage R."/>
            <person name="Osoegawa K."/>
            <person name="de Jong P."/>
            <person name="Grimwood J."/>
            <person name="Chapman J.A."/>
            <person name="Shapiro H."/>
            <person name="Aerts A."/>
            <person name="Otillar R.P."/>
            <person name="Terry A.Y."/>
            <person name="Boore J.L."/>
            <person name="Grigoriev I.V."/>
            <person name="Lindberg D.R."/>
            <person name="Seaver E.C."/>
            <person name="Weisblat D.A."/>
            <person name="Putnam N.H."/>
            <person name="Rokhsar D.S."/>
        </authorList>
    </citation>
    <scope>NUCLEOTIDE SEQUENCE</scope>
    <source>
        <strain evidence="6">I ESC-2004</strain>
    </source>
</reference>
<name>X1Z7A3_CAPTE</name>
<dbReference type="InterPro" id="IPR006108">
    <property type="entry name" value="3HC_DH_C"/>
</dbReference>
<protein>
    <recommendedName>
        <fullName evidence="7">3-hydroxyacyl-CoA dehydrogenase NAD binding domain-containing protein</fullName>
    </recommendedName>
</protein>
<evidence type="ECO:0000313" key="5">
    <source>
        <dbReference type="EnsemblMetazoa" id="CapteP155064"/>
    </source>
</evidence>
<evidence type="ECO:0000259" key="3">
    <source>
        <dbReference type="Pfam" id="PF00725"/>
    </source>
</evidence>
<accession>X1Z7A3</accession>
<evidence type="ECO:0008006" key="7">
    <source>
        <dbReference type="Google" id="ProtNLM"/>
    </source>
</evidence>
<dbReference type="PANTHER" id="PTHR48075:SF1">
    <property type="entry name" value="LAMBDA-CRYSTALLIN HOMOLOG"/>
    <property type="match status" value="1"/>
</dbReference>
<sequence length="314" mass="35253">MSESKGKIGIIGSGLIGRSWSMLFAAAGYKVVIYDIDANQVSSALEGVREQLKDLEKSGLLRGKLSVDEQLQLISGTNKFEDCVKGAKYIQECTPENFELKKKVFQQLDQLADDHTVLASSTSSMPASTFSEDLKHRSQVIVAHPTNPPFYCPLTEVVPAPWTKPEVTTATMSIMKEIGQVAVLLKKEVLGFALNRIQYSIVQECRRLVSNDVISVEDLDKVMTEGLGMRYAFIGPMETCHLNAEGMANYSERYGEMIYRITETFGPNPKWEGPGHEKIIQEMNEQIPLDTLAERRRWRDARLTALAKLKREME</sequence>
<evidence type="ECO:0000259" key="4">
    <source>
        <dbReference type="Pfam" id="PF02737"/>
    </source>
</evidence>
<dbReference type="PANTHER" id="PTHR48075">
    <property type="entry name" value="3-HYDROXYACYL-COA DEHYDROGENASE FAMILY PROTEIN"/>
    <property type="match status" value="1"/>
</dbReference>
<dbReference type="EnsemblMetazoa" id="CapteT155064">
    <property type="protein sequence ID" value="CapteP155064"/>
    <property type="gene ID" value="CapteG155064"/>
</dbReference>
<keyword evidence="6" id="KW-1185">Reference proteome</keyword>
<dbReference type="OrthoDB" id="2021159at2759"/>